<keyword evidence="3" id="KW-1185">Reference proteome</keyword>
<accession>A0A6M8B7Z2</accession>
<evidence type="ECO:0000313" key="2">
    <source>
        <dbReference type="EMBL" id="QKD83499.1"/>
    </source>
</evidence>
<dbReference type="InterPro" id="IPR001387">
    <property type="entry name" value="Cro/C1-type_HTH"/>
</dbReference>
<dbReference type="Pfam" id="PF01381">
    <property type="entry name" value="HTH_3"/>
    <property type="match status" value="1"/>
</dbReference>
<dbReference type="CDD" id="cd00093">
    <property type="entry name" value="HTH_XRE"/>
    <property type="match status" value="1"/>
</dbReference>
<organism evidence="2 3">
    <name type="scientific">Thermoleptolyngbya sichuanensis A183</name>
    <dbReference type="NCBI Taxonomy" id="2737172"/>
    <lineage>
        <taxon>Bacteria</taxon>
        <taxon>Bacillati</taxon>
        <taxon>Cyanobacteriota</taxon>
        <taxon>Cyanophyceae</taxon>
        <taxon>Oculatellales</taxon>
        <taxon>Oculatellaceae</taxon>
        <taxon>Thermoleptolyngbya</taxon>
        <taxon>Thermoleptolyngbya sichuanensis</taxon>
    </lineage>
</organism>
<reference evidence="2 3" key="1">
    <citation type="submission" date="2020-05" db="EMBL/GenBank/DDBJ databases">
        <title>Complete genome sequence of of a novel Thermoleptolyngbya strain isolated from hot springs of Ganzi, Sichuan China.</title>
        <authorList>
            <person name="Tang J."/>
            <person name="Daroch M."/>
            <person name="Li L."/>
            <person name="Waleron K."/>
            <person name="Waleron M."/>
            <person name="Waleron M."/>
        </authorList>
    </citation>
    <scope>NUCLEOTIDE SEQUENCE [LARGE SCALE GENOMIC DNA]</scope>
    <source>
        <strain evidence="2 3">PKUAC-SCTA183</strain>
    </source>
</reference>
<dbReference type="GO" id="GO:0003677">
    <property type="term" value="F:DNA binding"/>
    <property type="evidence" value="ECO:0007669"/>
    <property type="project" value="InterPro"/>
</dbReference>
<feature type="domain" description="HTH cro/C1-type" evidence="1">
    <location>
        <begin position="8"/>
        <end position="63"/>
    </location>
</feature>
<dbReference type="Proteomes" id="UP000505210">
    <property type="component" value="Chromosome"/>
</dbReference>
<evidence type="ECO:0000259" key="1">
    <source>
        <dbReference type="PROSITE" id="PS50943"/>
    </source>
</evidence>
<protein>
    <submittedName>
        <fullName evidence="2">Helix-turn-helix transcriptional regulator</fullName>
    </submittedName>
</protein>
<sequence>MGRANQALKEVLETYRISQNRLAVMLEIDRSAVFKWVRDQREPSSETIVEITKALKQLNPDAARAFVQLYLGDILEDEAGGEG</sequence>
<dbReference type="SUPFAM" id="SSF47413">
    <property type="entry name" value="lambda repressor-like DNA-binding domains"/>
    <property type="match status" value="1"/>
</dbReference>
<name>A0A6M8B7Z2_9CYAN</name>
<gene>
    <name evidence="2" type="ORF">HPC62_15990</name>
</gene>
<dbReference type="KEGG" id="theu:HPC62_15990"/>
<dbReference type="PROSITE" id="PS50943">
    <property type="entry name" value="HTH_CROC1"/>
    <property type="match status" value="1"/>
</dbReference>
<dbReference type="AlphaFoldDB" id="A0A6M8B7Z2"/>
<dbReference type="Gene3D" id="1.10.260.40">
    <property type="entry name" value="lambda repressor-like DNA-binding domains"/>
    <property type="match status" value="1"/>
</dbReference>
<dbReference type="InterPro" id="IPR010982">
    <property type="entry name" value="Lambda_DNA-bd_dom_sf"/>
</dbReference>
<dbReference type="EMBL" id="CP053661">
    <property type="protein sequence ID" value="QKD83499.1"/>
    <property type="molecule type" value="Genomic_DNA"/>
</dbReference>
<proteinExistence type="predicted"/>
<dbReference type="RefSeq" id="WP_172357269.1">
    <property type="nucleotide sequence ID" value="NZ_CP053661.1"/>
</dbReference>
<evidence type="ECO:0000313" key="3">
    <source>
        <dbReference type="Proteomes" id="UP000505210"/>
    </source>
</evidence>
<dbReference type="SMART" id="SM00530">
    <property type="entry name" value="HTH_XRE"/>
    <property type="match status" value="1"/>
</dbReference>